<gene>
    <name evidence="2" type="ORF">BT63DRAFT_424795</name>
</gene>
<keyword evidence="1" id="KW-1133">Transmembrane helix</keyword>
<reference evidence="2" key="1">
    <citation type="journal article" date="2020" name="Stud. Mycol.">
        <title>101 Dothideomycetes genomes: a test case for predicting lifestyles and emergence of pathogens.</title>
        <authorList>
            <person name="Haridas S."/>
            <person name="Albert R."/>
            <person name="Binder M."/>
            <person name="Bloem J."/>
            <person name="Labutti K."/>
            <person name="Salamov A."/>
            <person name="Andreopoulos B."/>
            <person name="Baker S."/>
            <person name="Barry K."/>
            <person name="Bills G."/>
            <person name="Bluhm B."/>
            <person name="Cannon C."/>
            <person name="Castanera R."/>
            <person name="Culley D."/>
            <person name="Daum C."/>
            <person name="Ezra D."/>
            <person name="Gonzalez J."/>
            <person name="Henrissat B."/>
            <person name="Kuo A."/>
            <person name="Liang C."/>
            <person name="Lipzen A."/>
            <person name="Lutzoni F."/>
            <person name="Magnuson J."/>
            <person name="Mondo S."/>
            <person name="Nolan M."/>
            <person name="Ohm R."/>
            <person name="Pangilinan J."/>
            <person name="Park H.-J."/>
            <person name="Ramirez L."/>
            <person name="Alfaro M."/>
            <person name="Sun H."/>
            <person name="Tritt A."/>
            <person name="Yoshinaga Y."/>
            <person name="Zwiers L.-H."/>
            <person name="Turgeon B."/>
            <person name="Goodwin S."/>
            <person name="Spatafora J."/>
            <person name="Crous P."/>
            <person name="Grigoriev I."/>
        </authorList>
    </citation>
    <scope>NUCLEOTIDE SEQUENCE</scope>
    <source>
        <strain evidence="2">CBS 115976</strain>
    </source>
</reference>
<dbReference type="AlphaFoldDB" id="A0A6A6UCI5"/>
<keyword evidence="1" id="KW-0812">Transmembrane</keyword>
<dbReference type="Proteomes" id="UP000799302">
    <property type="component" value="Unassembled WGS sequence"/>
</dbReference>
<evidence type="ECO:0000313" key="3">
    <source>
        <dbReference type="Proteomes" id="UP000799302"/>
    </source>
</evidence>
<keyword evidence="1" id="KW-0472">Membrane</keyword>
<evidence type="ECO:0000256" key="1">
    <source>
        <dbReference type="SAM" id="Phobius"/>
    </source>
</evidence>
<sequence length="112" mass="12693">MSTVHALLAWVSSLLLPISTPIIISLLMIVVVKIDASYSSYTLAKLVADTPSEWYFVLTLKATILNIQIKSAHFFEKKWLGQQRNWESHNLYISLCSHICFVGKGCPLICYF</sequence>
<organism evidence="2 3">
    <name type="scientific">Microthyrium microscopicum</name>
    <dbReference type="NCBI Taxonomy" id="703497"/>
    <lineage>
        <taxon>Eukaryota</taxon>
        <taxon>Fungi</taxon>
        <taxon>Dikarya</taxon>
        <taxon>Ascomycota</taxon>
        <taxon>Pezizomycotina</taxon>
        <taxon>Dothideomycetes</taxon>
        <taxon>Dothideomycetes incertae sedis</taxon>
        <taxon>Microthyriales</taxon>
        <taxon>Microthyriaceae</taxon>
        <taxon>Microthyrium</taxon>
    </lineage>
</organism>
<evidence type="ECO:0000313" key="2">
    <source>
        <dbReference type="EMBL" id="KAF2669083.1"/>
    </source>
</evidence>
<proteinExistence type="predicted"/>
<keyword evidence="3" id="KW-1185">Reference proteome</keyword>
<dbReference type="EMBL" id="MU004235">
    <property type="protein sequence ID" value="KAF2669083.1"/>
    <property type="molecule type" value="Genomic_DNA"/>
</dbReference>
<accession>A0A6A6UCI5</accession>
<protein>
    <submittedName>
        <fullName evidence="2">Uncharacterized protein</fullName>
    </submittedName>
</protein>
<feature type="transmembrane region" description="Helical" evidence="1">
    <location>
        <begin position="7"/>
        <end position="34"/>
    </location>
</feature>
<name>A0A6A6UCI5_9PEZI</name>